<name>A0A933SB50_UNCEI</name>
<organism evidence="2 3">
    <name type="scientific">Eiseniibacteriota bacterium</name>
    <dbReference type="NCBI Taxonomy" id="2212470"/>
    <lineage>
        <taxon>Bacteria</taxon>
        <taxon>Candidatus Eiseniibacteriota</taxon>
    </lineage>
</organism>
<keyword evidence="1" id="KW-1133">Transmembrane helix</keyword>
<keyword evidence="1" id="KW-0472">Membrane</keyword>
<feature type="transmembrane region" description="Helical" evidence="1">
    <location>
        <begin position="93"/>
        <end position="112"/>
    </location>
</feature>
<evidence type="ECO:0000313" key="2">
    <source>
        <dbReference type="EMBL" id="MBI5168450.1"/>
    </source>
</evidence>
<dbReference type="EMBL" id="JACRIW010000023">
    <property type="protein sequence ID" value="MBI5168450.1"/>
    <property type="molecule type" value="Genomic_DNA"/>
</dbReference>
<reference evidence="2" key="1">
    <citation type="submission" date="2020-07" db="EMBL/GenBank/DDBJ databases">
        <title>Huge and variable diversity of episymbiotic CPR bacteria and DPANN archaea in groundwater ecosystems.</title>
        <authorList>
            <person name="He C.Y."/>
            <person name="Keren R."/>
            <person name="Whittaker M."/>
            <person name="Farag I.F."/>
            <person name="Doudna J."/>
            <person name="Cate J.H.D."/>
            <person name="Banfield J.F."/>
        </authorList>
    </citation>
    <scope>NUCLEOTIDE SEQUENCE</scope>
    <source>
        <strain evidence="2">NC_groundwater_1813_Pr3_B-0.1um_71_17</strain>
    </source>
</reference>
<dbReference type="AlphaFoldDB" id="A0A933SB50"/>
<feature type="transmembrane region" description="Helical" evidence="1">
    <location>
        <begin position="165"/>
        <end position="185"/>
    </location>
</feature>
<feature type="transmembrane region" description="Helical" evidence="1">
    <location>
        <begin position="52"/>
        <end position="73"/>
    </location>
</feature>
<feature type="transmembrane region" description="Helical" evidence="1">
    <location>
        <begin position="124"/>
        <end position="145"/>
    </location>
</feature>
<accession>A0A933SB50</accession>
<gene>
    <name evidence="2" type="ORF">HZA61_03080</name>
</gene>
<sequence length="210" mass="21972">MNAPFFKFGAFGDETALVVAFVIGIAFGWFLERAGFGSAKKLVSQFYLDDLAVFKVMFTAIVTAMLGTFYLGWLGVLDLSLVYLTPTNLWPQIAGGLVLGFGFVIGGYCPGTSMVGAATGRIDAMVYVLGVAAGTFVVGEAFPLIKPFYESGFLGRLTLPEVLHLPYGVVVLLVVLMAIGGFVGAEWLEKRAGSGAGSGAASGAAKEASR</sequence>
<dbReference type="Proteomes" id="UP000696931">
    <property type="component" value="Unassembled WGS sequence"/>
</dbReference>
<dbReference type="Pfam" id="PF04143">
    <property type="entry name" value="Sulf_transp"/>
    <property type="match status" value="1"/>
</dbReference>
<proteinExistence type="predicted"/>
<feature type="transmembrane region" description="Helical" evidence="1">
    <location>
        <begin position="15"/>
        <end position="31"/>
    </location>
</feature>
<evidence type="ECO:0000313" key="3">
    <source>
        <dbReference type="Proteomes" id="UP000696931"/>
    </source>
</evidence>
<protein>
    <submittedName>
        <fullName evidence="2">YeeE/YedE family protein</fullName>
    </submittedName>
</protein>
<comment type="caution">
    <text evidence="2">The sequence shown here is derived from an EMBL/GenBank/DDBJ whole genome shotgun (WGS) entry which is preliminary data.</text>
</comment>
<keyword evidence="1" id="KW-0812">Transmembrane</keyword>
<dbReference type="InterPro" id="IPR007272">
    <property type="entry name" value="Sulf_transp_TsuA/YedE"/>
</dbReference>
<evidence type="ECO:0000256" key="1">
    <source>
        <dbReference type="SAM" id="Phobius"/>
    </source>
</evidence>